<reference evidence="2 3" key="1">
    <citation type="submission" date="2011-05" db="EMBL/GenBank/DDBJ databases">
        <title>Complete sequence of Methanotorris igneus Kol 5.</title>
        <authorList>
            <consortium name="US DOE Joint Genome Institute"/>
            <person name="Lucas S."/>
            <person name="Han J."/>
            <person name="Lapidus A."/>
            <person name="Cheng J.-F."/>
            <person name="Goodwin L."/>
            <person name="Pitluck S."/>
            <person name="Peters L."/>
            <person name="Mikhailova N."/>
            <person name="Chertkov O."/>
            <person name="Han C."/>
            <person name="Tapia R."/>
            <person name="Land M."/>
            <person name="Hauser L."/>
            <person name="Kyrpides N."/>
            <person name="Ivanova N."/>
            <person name="Pagani I."/>
            <person name="Sieprawska-Lupa M."/>
            <person name="Whitman W."/>
            <person name="Woyke T."/>
        </authorList>
    </citation>
    <scope>NUCLEOTIDE SEQUENCE [LARGE SCALE GENOMIC DNA]</scope>
    <source>
        <strain evidence="3">DSM 5666 / JCM 11834 / Kol 5</strain>
    </source>
</reference>
<evidence type="ECO:0000313" key="2">
    <source>
        <dbReference type="EMBL" id="AEF95777.1"/>
    </source>
</evidence>
<dbReference type="PROSITE" id="PS50005">
    <property type="entry name" value="TPR"/>
    <property type="match status" value="1"/>
</dbReference>
<organism evidence="3">
    <name type="scientific">Methanotorris igneus (strain DSM 5666 / JCM 11834 / Kol 5)</name>
    <dbReference type="NCBI Taxonomy" id="880724"/>
    <lineage>
        <taxon>Archaea</taxon>
        <taxon>Methanobacteriati</taxon>
        <taxon>Methanobacteriota</taxon>
        <taxon>Methanomada group</taxon>
        <taxon>Methanococci</taxon>
        <taxon>Methanococcales</taxon>
        <taxon>Methanocaldococcaceae</taxon>
        <taxon>Methanotorris</taxon>
    </lineage>
</organism>
<keyword evidence="1" id="KW-0802">TPR repeat</keyword>
<name>F6BA87_METIK</name>
<dbReference type="InterPro" id="IPR011990">
    <property type="entry name" value="TPR-like_helical_dom_sf"/>
</dbReference>
<dbReference type="KEGG" id="mig:Metig_0220"/>
<dbReference type="InterPro" id="IPR058292">
    <property type="entry name" value="DUF7986"/>
</dbReference>
<gene>
    <name evidence="2" type="ordered locus">Metig_0220</name>
</gene>
<dbReference type="Pfam" id="PF25948">
    <property type="entry name" value="DUF7986"/>
    <property type="match status" value="1"/>
</dbReference>
<dbReference type="AlphaFoldDB" id="F6BA87"/>
<dbReference type="SMART" id="SM00028">
    <property type="entry name" value="TPR"/>
    <property type="match status" value="1"/>
</dbReference>
<proteinExistence type="predicted"/>
<dbReference type="SUPFAM" id="SSF48452">
    <property type="entry name" value="TPR-like"/>
    <property type="match status" value="1"/>
</dbReference>
<dbReference type="EMBL" id="CP002737">
    <property type="protein sequence ID" value="AEF95777.1"/>
    <property type="molecule type" value="Genomic_DNA"/>
</dbReference>
<dbReference type="InterPro" id="IPR019734">
    <property type="entry name" value="TPR_rpt"/>
</dbReference>
<dbReference type="STRING" id="880724.Metig_0220"/>
<dbReference type="RefSeq" id="WP_013798386.1">
    <property type="nucleotide sequence ID" value="NC_015562.1"/>
</dbReference>
<sequence length="441" mass="52267">MNSLNKDEKINEFINYIGEGAFFYIKLLMAIGKCIEDNLSDEDDDLVDKLLFDENKDEDFDDDLVYEMAEETYKQWYKAWDLFKELKIKDSNLLEFYDKYNVDLERWMDDFVLVLKVLTRKDKKYVEKAKEIINYLIEHSSDEESKLIYLYELGHLYSLIGEYKKAEDIYREVIDKLPDYPITYIEYAQLLIETGRFGDAEKIMERYYENCEMVCDALYESVIGAIYLNLKERGINQISEKLRSYYNLRDKITDVTDRLYDEVGAERFKKSIKILEFPFENNTFFADEEEELAILADFMIFGSIDGVRTIDNVDESKYDNEILDALKKSKYSLFKVVSTNPKEHIVEIEDVFENKRYTVMDVMMSKTVDVGYLFTSRYVPFENYGIILVCGYAFSPKSETILLKKFKKLMKKLNYGDEETKKFIALHKLGKRYGDLMTALW</sequence>
<dbReference type="Proteomes" id="UP000009227">
    <property type="component" value="Chromosome"/>
</dbReference>
<feature type="repeat" description="TPR" evidence="1">
    <location>
        <begin position="147"/>
        <end position="180"/>
    </location>
</feature>
<accession>F6BA87</accession>
<keyword evidence="3" id="KW-1185">Reference proteome</keyword>
<dbReference type="Pfam" id="PF14559">
    <property type="entry name" value="TPR_19"/>
    <property type="match status" value="1"/>
</dbReference>
<dbReference type="HOGENOM" id="CLU_620570_0_0_2"/>
<evidence type="ECO:0000256" key="1">
    <source>
        <dbReference type="PROSITE-ProRule" id="PRU00339"/>
    </source>
</evidence>
<dbReference type="Gene3D" id="1.25.40.10">
    <property type="entry name" value="Tetratricopeptide repeat domain"/>
    <property type="match status" value="1"/>
</dbReference>
<protein>
    <submittedName>
        <fullName evidence="2">Tetratricopeptide repeat-containing protein</fullName>
    </submittedName>
</protein>
<evidence type="ECO:0000313" key="3">
    <source>
        <dbReference type="Proteomes" id="UP000009227"/>
    </source>
</evidence>
<dbReference type="GeneID" id="10643055"/>